<proteinExistence type="predicted"/>
<keyword evidence="1" id="KW-0678">Repressor</keyword>
<evidence type="ECO:0000256" key="4">
    <source>
        <dbReference type="ARBA" id="ARBA00023163"/>
    </source>
</evidence>
<dbReference type="InterPro" id="IPR002571">
    <property type="entry name" value="HrcA"/>
</dbReference>
<dbReference type="PANTHER" id="PTHR34824">
    <property type="entry name" value="HEAT-INDUCIBLE TRANSCRIPTION REPRESSOR HRCA"/>
    <property type="match status" value="1"/>
</dbReference>
<dbReference type="PANTHER" id="PTHR34824:SF1">
    <property type="entry name" value="HEAT-INDUCIBLE TRANSCRIPTION REPRESSOR HRCA"/>
    <property type="match status" value="1"/>
</dbReference>
<dbReference type="Gene3D" id="1.10.10.10">
    <property type="entry name" value="Winged helix-like DNA-binding domain superfamily/Winged helix DNA-binding domain"/>
    <property type="match status" value="1"/>
</dbReference>
<evidence type="ECO:0000313" key="7">
    <source>
        <dbReference type="Proteomes" id="UP000177913"/>
    </source>
</evidence>
<protein>
    <recommendedName>
        <fullName evidence="5">Heat-inducible transcription repressor HrcA C-terminal domain-containing protein</fullName>
    </recommendedName>
</protein>
<evidence type="ECO:0000256" key="3">
    <source>
        <dbReference type="ARBA" id="ARBA00023016"/>
    </source>
</evidence>
<keyword evidence="4" id="KW-0804">Transcription</keyword>
<accession>A0A1F7H0U4</accession>
<dbReference type="InterPro" id="IPR021153">
    <property type="entry name" value="HrcA_C"/>
</dbReference>
<feature type="domain" description="Heat-inducible transcription repressor HrcA C-terminal" evidence="5">
    <location>
        <begin position="86"/>
        <end position="225"/>
    </location>
</feature>
<sequence length="246" mass="28087">MEDLTQRQVDILKAIIQEYTESGEAVGSEILEKKYKLGVSPATIRNEMVELTKKGYLKKAHFSSGRVPSAKGFRLYIVHLMKTKELSTTDEVAYKNSVWDERKEAHRLLQHATKTVADKTGLLSLSATNLGDLYYSGVGNLLSKPEFLDLALSKNLFGLLDEVNYWERILDRFYRLEEDIIYLLGEEDFRDPLFESCGCIFGEFEGKKIKGIIGVLGPKRMYYDEISPQIRYISQLLGEIIKEQGL</sequence>
<dbReference type="Proteomes" id="UP000177913">
    <property type="component" value="Unassembled WGS sequence"/>
</dbReference>
<dbReference type="SUPFAM" id="SSF46785">
    <property type="entry name" value="Winged helix' DNA-binding domain"/>
    <property type="match status" value="1"/>
</dbReference>
<evidence type="ECO:0000256" key="1">
    <source>
        <dbReference type="ARBA" id="ARBA00022491"/>
    </source>
</evidence>
<dbReference type="InterPro" id="IPR029016">
    <property type="entry name" value="GAF-like_dom_sf"/>
</dbReference>
<dbReference type="Gene3D" id="3.30.450.40">
    <property type="match status" value="1"/>
</dbReference>
<dbReference type="EMBL" id="MFZO01000028">
    <property type="protein sequence ID" value="OGK24788.1"/>
    <property type="molecule type" value="Genomic_DNA"/>
</dbReference>
<dbReference type="InterPro" id="IPR036388">
    <property type="entry name" value="WH-like_DNA-bd_sf"/>
</dbReference>
<reference evidence="6 7" key="1">
    <citation type="journal article" date="2016" name="Nat. Commun.">
        <title>Thousands of microbial genomes shed light on interconnected biogeochemical processes in an aquifer system.</title>
        <authorList>
            <person name="Anantharaman K."/>
            <person name="Brown C.T."/>
            <person name="Hug L.A."/>
            <person name="Sharon I."/>
            <person name="Castelle C.J."/>
            <person name="Probst A.J."/>
            <person name="Thomas B.C."/>
            <person name="Singh A."/>
            <person name="Wilkins M.J."/>
            <person name="Karaoz U."/>
            <person name="Brodie E.L."/>
            <person name="Williams K.H."/>
            <person name="Hubbard S.S."/>
            <person name="Banfield J.F."/>
        </authorList>
    </citation>
    <scope>NUCLEOTIDE SEQUENCE [LARGE SCALE GENOMIC DNA]</scope>
</reference>
<keyword evidence="3" id="KW-0346">Stress response</keyword>
<dbReference type="GO" id="GO:0003677">
    <property type="term" value="F:DNA binding"/>
    <property type="evidence" value="ECO:0007669"/>
    <property type="project" value="InterPro"/>
</dbReference>
<name>A0A1F7H0U4_9BACT</name>
<dbReference type="Pfam" id="PF01628">
    <property type="entry name" value="HrcA"/>
    <property type="match status" value="1"/>
</dbReference>
<keyword evidence="2" id="KW-0805">Transcription regulation</keyword>
<evidence type="ECO:0000259" key="5">
    <source>
        <dbReference type="Pfam" id="PF01628"/>
    </source>
</evidence>
<dbReference type="SUPFAM" id="SSF55781">
    <property type="entry name" value="GAF domain-like"/>
    <property type="match status" value="1"/>
</dbReference>
<evidence type="ECO:0000313" key="6">
    <source>
        <dbReference type="EMBL" id="OGK24788.1"/>
    </source>
</evidence>
<organism evidence="6 7">
    <name type="scientific">Candidatus Roizmanbacteria bacterium RIFCSPHIGHO2_02_FULL_38_11</name>
    <dbReference type="NCBI Taxonomy" id="1802039"/>
    <lineage>
        <taxon>Bacteria</taxon>
        <taxon>Candidatus Roizmaniibacteriota</taxon>
    </lineage>
</organism>
<dbReference type="InterPro" id="IPR036390">
    <property type="entry name" value="WH_DNA-bd_sf"/>
</dbReference>
<dbReference type="GO" id="GO:0045892">
    <property type="term" value="P:negative regulation of DNA-templated transcription"/>
    <property type="evidence" value="ECO:0007669"/>
    <property type="project" value="TreeGrafter"/>
</dbReference>
<gene>
    <name evidence="6" type="ORF">A3C25_03005</name>
</gene>
<comment type="caution">
    <text evidence="6">The sequence shown here is derived from an EMBL/GenBank/DDBJ whole genome shotgun (WGS) entry which is preliminary data.</text>
</comment>
<evidence type="ECO:0000256" key="2">
    <source>
        <dbReference type="ARBA" id="ARBA00023015"/>
    </source>
</evidence>
<dbReference type="AlphaFoldDB" id="A0A1F7H0U4"/>